<dbReference type="HOGENOM" id="CLU_1025348_0_0_2"/>
<keyword evidence="1" id="KW-1133">Transmembrane helix</keyword>
<proteinExistence type="predicted"/>
<dbReference type="AlphaFoldDB" id="F0QU05"/>
<dbReference type="eggNOG" id="arCOG13803">
    <property type="taxonomic scope" value="Archaea"/>
</dbReference>
<keyword evidence="1" id="KW-0472">Membrane</keyword>
<feature type="transmembrane region" description="Helical" evidence="1">
    <location>
        <begin position="7"/>
        <end position="27"/>
    </location>
</feature>
<accession>F0QU05</accession>
<protein>
    <submittedName>
        <fullName evidence="2">Uncharacterized protein</fullName>
    </submittedName>
</protein>
<dbReference type="KEGG" id="vmo:VMUT_1587"/>
<keyword evidence="1" id="KW-0812">Transmembrane</keyword>
<organism evidence="2 3">
    <name type="scientific">Vulcanisaeta moutnovskia (strain 768-28)</name>
    <dbReference type="NCBI Taxonomy" id="985053"/>
    <lineage>
        <taxon>Archaea</taxon>
        <taxon>Thermoproteota</taxon>
        <taxon>Thermoprotei</taxon>
        <taxon>Thermoproteales</taxon>
        <taxon>Thermoproteaceae</taxon>
        <taxon>Vulcanisaeta</taxon>
    </lineage>
</organism>
<dbReference type="GeneID" id="10289239"/>
<gene>
    <name evidence="2" type="ordered locus">VMUT_1587</name>
</gene>
<evidence type="ECO:0000256" key="1">
    <source>
        <dbReference type="SAM" id="Phobius"/>
    </source>
</evidence>
<dbReference type="EMBL" id="CP002529">
    <property type="protein sequence ID" value="ADY01791.1"/>
    <property type="molecule type" value="Genomic_DNA"/>
</dbReference>
<dbReference type="RefSeq" id="WP_013604953.1">
    <property type="nucleotide sequence ID" value="NC_015151.1"/>
</dbReference>
<sequence length="271" mass="30180">MAWDTRYTLVLLAIVIVLLAISIIIYLNPIMTNTGNILTQENTMQQQYLVPINLTIGSVLNYTRSIYDHLGLVIMNLENIYYYQRVNTTNIINAVNRSNTKVINALSRVNSTIINSIKTTQSNIEVNVTSTINNVGNSIYNAITNVSNYVASNNTKIINLLNEITGRTVMYYQLYGAPYMVIQQTYTLFMFSNLTLVETLLINLSIPAGGNVTIYCYTVPGTQISTPVYSAISTTSETITASISNYPCWKLVIQAPGSTLNWYSGVILYQG</sequence>
<name>F0QU05_VULM7</name>
<keyword evidence="3" id="KW-1185">Reference proteome</keyword>
<dbReference type="Proteomes" id="UP000007485">
    <property type="component" value="Chromosome"/>
</dbReference>
<reference evidence="2 3" key="1">
    <citation type="journal article" date="2011" name="J. Bacteriol.">
        <title>Complete genome sequence of 'Vulcanisaeta moutnovskia' strain 768-28, a novel member of the hyperthermophilic crenarchaeal genus vulcanisaeta.</title>
        <authorList>
            <person name="Gumerov V.M."/>
            <person name="Mardanov A.V."/>
            <person name="Beletsky A.V."/>
            <person name="Prokofeva M.I."/>
            <person name="Bonch-Osmolovskaya E.A."/>
            <person name="Ravin N.V."/>
            <person name="Skryabin K.G."/>
        </authorList>
    </citation>
    <scope>NUCLEOTIDE SEQUENCE [LARGE SCALE GENOMIC DNA]</scope>
    <source>
        <strain evidence="2 3">768-28</strain>
    </source>
</reference>
<evidence type="ECO:0000313" key="2">
    <source>
        <dbReference type="EMBL" id="ADY01791.1"/>
    </source>
</evidence>
<evidence type="ECO:0000313" key="3">
    <source>
        <dbReference type="Proteomes" id="UP000007485"/>
    </source>
</evidence>
<dbReference type="OrthoDB" id="28788at2157"/>